<organism evidence="7 8">
    <name type="scientific">Rathayibacter festucae DSM 15932</name>
    <dbReference type="NCBI Taxonomy" id="1328866"/>
    <lineage>
        <taxon>Bacteria</taxon>
        <taxon>Bacillati</taxon>
        <taxon>Actinomycetota</taxon>
        <taxon>Actinomycetes</taxon>
        <taxon>Micrococcales</taxon>
        <taxon>Microbacteriaceae</taxon>
        <taxon>Rathayibacter</taxon>
    </lineage>
</organism>
<feature type="transmembrane region" description="Helical" evidence="6">
    <location>
        <begin position="288"/>
        <end position="310"/>
    </location>
</feature>
<gene>
    <name evidence="7" type="ORF">C1I64_03320</name>
</gene>
<feature type="transmembrane region" description="Helical" evidence="6">
    <location>
        <begin position="159"/>
        <end position="179"/>
    </location>
</feature>
<evidence type="ECO:0000256" key="3">
    <source>
        <dbReference type="ARBA" id="ARBA00022692"/>
    </source>
</evidence>
<dbReference type="EMBL" id="CP028137">
    <property type="protein sequence ID" value="AZZ51168.1"/>
    <property type="molecule type" value="Genomic_DNA"/>
</dbReference>
<evidence type="ECO:0000313" key="7">
    <source>
        <dbReference type="EMBL" id="AZZ51168.1"/>
    </source>
</evidence>
<feature type="transmembrane region" description="Helical" evidence="6">
    <location>
        <begin position="407"/>
        <end position="431"/>
    </location>
</feature>
<dbReference type="PANTHER" id="PTHR30250:SF11">
    <property type="entry name" value="O-ANTIGEN TRANSPORTER-RELATED"/>
    <property type="match status" value="1"/>
</dbReference>
<protein>
    <recommendedName>
        <fullName evidence="9">Polysaccharide biosynthesis protein</fullName>
    </recommendedName>
</protein>
<evidence type="ECO:0008006" key="9">
    <source>
        <dbReference type="Google" id="ProtNLM"/>
    </source>
</evidence>
<dbReference type="Pfam" id="PF13440">
    <property type="entry name" value="Polysacc_synt_3"/>
    <property type="match status" value="1"/>
</dbReference>
<dbReference type="KEGG" id="rfs:C1I64_03320"/>
<keyword evidence="4 6" id="KW-1133">Transmembrane helix</keyword>
<evidence type="ECO:0000313" key="8">
    <source>
        <dbReference type="Proteomes" id="UP000285317"/>
    </source>
</evidence>
<dbReference type="RefSeq" id="WP_164874430.1">
    <property type="nucleotide sequence ID" value="NZ_CP028137.1"/>
</dbReference>
<name>A0A3Q9UWT0_9MICO</name>
<sequence>MILRVAALLRSPTARSSSNAALERLVSRGTSAVVGLVVAVHVSPAEAGVYAMAFLALSLLQEIGENTVRPLGVAMWRREGGARQLRRAAAVVSVGGATAMAVAIGLLWALSAASAAQAVALLPFVAVAALHGAILPALTRAQYEGRWASIARGQALGSIASIVVCVPLAPVLGIAAGSLQTGVTEGMLLLLLSRRGTLPTPDLPGRPMLRDYVIPTLQSNVFGWLQGQSERIVLSALGGATTLGLYSIASQIARAVSDAVVLGLTNVLRARVANSRTDEERRAVLRSVMLQAAVGALVVQATMVALDLLVLGRVLDSSWHPALLIVPILSISSAPIACMWCASSFLIVQGRASVLVPWHWIGVALSVGAGFAVAADLLAGACAAVLRDAVALAGRLPHVGQDLGRAGLLRVSGCLAAGVLIGIAGFCAALLPYS</sequence>
<dbReference type="GO" id="GO:0005886">
    <property type="term" value="C:plasma membrane"/>
    <property type="evidence" value="ECO:0007669"/>
    <property type="project" value="UniProtKB-SubCell"/>
</dbReference>
<keyword evidence="5 6" id="KW-0472">Membrane</keyword>
<keyword evidence="3 6" id="KW-0812">Transmembrane</keyword>
<accession>A0A3Q9UWT0</accession>
<reference evidence="7 8" key="1">
    <citation type="submission" date="2018-03" db="EMBL/GenBank/DDBJ databases">
        <title>Bacteriophage NCPPB3778 and a type I-E CRISPR drive the evolution of the US Biological Select Agent, Rathayibacter toxicus.</title>
        <authorList>
            <person name="Davis E.W.II."/>
            <person name="Tabima J.F."/>
            <person name="Weisberg A.J."/>
            <person name="Dantas Lopes L."/>
            <person name="Wiseman M.S."/>
            <person name="Wiseman M.S."/>
            <person name="Pupko T."/>
            <person name="Belcher M.S."/>
            <person name="Sechler A.J."/>
            <person name="Tancos M.A."/>
            <person name="Schroeder B.K."/>
            <person name="Murray T.D."/>
            <person name="Luster D.G."/>
            <person name="Schneider W.L."/>
            <person name="Rogers E."/>
            <person name="Andreote F.D."/>
            <person name="Grunwald N.J."/>
            <person name="Putnam M.L."/>
            <person name="Chang J.H."/>
        </authorList>
    </citation>
    <scope>NUCLEOTIDE SEQUENCE [LARGE SCALE GENOMIC DNA]</scope>
    <source>
        <strain evidence="7 8">DSM 15932</strain>
    </source>
</reference>
<evidence type="ECO:0000256" key="2">
    <source>
        <dbReference type="ARBA" id="ARBA00022475"/>
    </source>
</evidence>
<proteinExistence type="predicted"/>
<comment type="subcellular location">
    <subcellularLocation>
        <location evidence="1">Cell membrane</location>
        <topology evidence="1">Multi-pass membrane protein</topology>
    </subcellularLocation>
</comment>
<feature type="transmembrane region" description="Helical" evidence="6">
    <location>
        <begin position="88"/>
        <end position="110"/>
    </location>
</feature>
<keyword evidence="2" id="KW-1003">Cell membrane</keyword>
<evidence type="ECO:0000256" key="4">
    <source>
        <dbReference type="ARBA" id="ARBA00022989"/>
    </source>
</evidence>
<dbReference type="Proteomes" id="UP000285317">
    <property type="component" value="Chromosome"/>
</dbReference>
<evidence type="ECO:0000256" key="1">
    <source>
        <dbReference type="ARBA" id="ARBA00004651"/>
    </source>
</evidence>
<feature type="transmembrane region" description="Helical" evidence="6">
    <location>
        <begin position="116"/>
        <end position="138"/>
    </location>
</feature>
<dbReference type="AlphaFoldDB" id="A0A3Q9UWT0"/>
<dbReference type="InterPro" id="IPR050833">
    <property type="entry name" value="Poly_Biosynth_Transport"/>
</dbReference>
<feature type="transmembrane region" description="Helical" evidence="6">
    <location>
        <begin position="360"/>
        <end position="386"/>
    </location>
</feature>
<dbReference type="PANTHER" id="PTHR30250">
    <property type="entry name" value="PST FAMILY PREDICTED COLANIC ACID TRANSPORTER"/>
    <property type="match status" value="1"/>
</dbReference>
<evidence type="ECO:0000256" key="6">
    <source>
        <dbReference type="SAM" id="Phobius"/>
    </source>
</evidence>
<evidence type="ECO:0000256" key="5">
    <source>
        <dbReference type="ARBA" id="ARBA00023136"/>
    </source>
</evidence>
<feature type="transmembrane region" description="Helical" evidence="6">
    <location>
        <begin position="322"/>
        <end position="348"/>
    </location>
</feature>